<gene>
    <name evidence="3" type="ORF">L596_025251</name>
</gene>
<dbReference type="AlphaFoldDB" id="A0A4U5M793"/>
<keyword evidence="2" id="KW-0472">Membrane</keyword>
<reference evidence="3 4" key="2">
    <citation type="journal article" date="2019" name="G3 (Bethesda)">
        <title>Hybrid Assembly of the Genome of the Entomopathogenic Nematode Steinernema carpocapsae Identifies the X-Chromosome.</title>
        <authorList>
            <person name="Serra L."/>
            <person name="Macchietto M."/>
            <person name="Macias-Munoz A."/>
            <person name="McGill C.J."/>
            <person name="Rodriguez I.M."/>
            <person name="Rodriguez B."/>
            <person name="Murad R."/>
            <person name="Mortazavi A."/>
        </authorList>
    </citation>
    <scope>NUCLEOTIDE SEQUENCE [LARGE SCALE GENOMIC DNA]</scope>
    <source>
        <strain evidence="3 4">ALL</strain>
    </source>
</reference>
<name>A0A4U5M793_STECR</name>
<feature type="region of interest" description="Disordered" evidence="1">
    <location>
        <begin position="76"/>
        <end position="96"/>
    </location>
</feature>
<dbReference type="Proteomes" id="UP000298663">
    <property type="component" value="Unassembled WGS sequence"/>
</dbReference>
<protein>
    <submittedName>
        <fullName evidence="3">Uncharacterized protein</fullName>
    </submittedName>
</protein>
<evidence type="ECO:0000256" key="2">
    <source>
        <dbReference type="SAM" id="Phobius"/>
    </source>
</evidence>
<feature type="transmembrane region" description="Helical" evidence="2">
    <location>
        <begin position="26"/>
        <end position="44"/>
    </location>
</feature>
<keyword evidence="2" id="KW-0812">Transmembrane</keyword>
<keyword evidence="4" id="KW-1185">Reference proteome</keyword>
<sequence length="96" mass="11083">MSRKEAIFNANQLTSDDFNVPVNSRMILTLFITVFSTMEMRWIFAIRRKGKSVKGDFKQTRLECIERFHRLVENAPSTPQKVSKSSSQSCPNVELL</sequence>
<dbReference type="EMBL" id="AZBU02000009">
    <property type="protein sequence ID" value="TKR64766.1"/>
    <property type="molecule type" value="Genomic_DNA"/>
</dbReference>
<evidence type="ECO:0000256" key="1">
    <source>
        <dbReference type="SAM" id="MobiDB-lite"/>
    </source>
</evidence>
<comment type="caution">
    <text evidence="3">The sequence shown here is derived from an EMBL/GenBank/DDBJ whole genome shotgun (WGS) entry which is preliminary data.</text>
</comment>
<evidence type="ECO:0000313" key="3">
    <source>
        <dbReference type="EMBL" id="TKR64766.1"/>
    </source>
</evidence>
<evidence type="ECO:0000313" key="4">
    <source>
        <dbReference type="Proteomes" id="UP000298663"/>
    </source>
</evidence>
<organism evidence="3 4">
    <name type="scientific">Steinernema carpocapsae</name>
    <name type="common">Entomopathogenic nematode</name>
    <dbReference type="NCBI Taxonomy" id="34508"/>
    <lineage>
        <taxon>Eukaryota</taxon>
        <taxon>Metazoa</taxon>
        <taxon>Ecdysozoa</taxon>
        <taxon>Nematoda</taxon>
        <taxon>Chromadorea</taxon>
        <taxon>Rhabditida</taxon>
        <taxon>Tylenchina</taxon>
        <taxon>Panagrolaimomorpha</taxon>
        <taxon>Strongyloidoidea</taxon>
        <taxon>Steinernematidae</taxon>
        <taxon>Steinernema</taxon>
    </lineage>
</organism>
<keyword evidence="2" id="KW-1133">Transmembrane helix</keyword>
<proteinExistence type="predicted"/>
<reference evidence="3 4" key="1">
    <citation type="journal article" date="2015" name="Genome Biol.">
        <title>Comparative genomics of Steinernema reveals deeply conserved gene regulatory networks.</title>
        <authorList>
            <person name="Dillman A.R."/>
            <person name="Macchietto M."/>
            <person name="Porter C.F."/>
            <person name="Rogers A."/>
            <person name="Williams B."/>
            <person name="Antoshechkin I."/>
            <person name="Lee M.M."/>
            <person name="Goodwin Z."/>
            <person name="Lu X."/>
            <person name="Lewis E.E."/>
            <person name="Goodrich-Blair H."/>
            <person name="Stock S.P."/>
            <person name="Adams B.J."/>
            <person name="Sternberg P.W."/>
            <person name="Mortazavi A."/>
        </authorList>
    </citation>
    <scope>NUCLEOTIDE SEQUENCE [LARGE SCALE GENOMIC DNA]</scope>
    <source>
        <strain evidence="3 4">ALL</strain>
    </source>
</reference>
<accession>A0A4U5M793</accession>